<sequence>MSNEQRVRRQNSSTNWAVGSGFVSLSVRQSWSVSGTVSWATSTSTFSTRSTSTEASSSNLPGATPDRPRLNAPRSSSSQSSQSRSSKKKKHTGPTVEAPFEFGSADTAEFTVEECSEDESDRYKPIAVPQLQAHPTSSFANGYPRSLRSRGISRKTWSSFVETVAGFLQATVTEQAISHAVDVAGQISKRPKKLATNVASRTAAIGQEIGESAKQGNILGVATGFVKGAVSVPLDVVVSTTTAVLGLPITTALAASKKPATPRERATAYLAVANEEWLRPRKLFSGLLDSAELGNLVGVPLSSLPCVEEVDDEGEKTEEVQYSVLEGHTERLRTKEPAEKQLAAETLWLVVIQTA</sequence>
<organism evidence="2 3">
    <name type="scientific">Stachybotrys elegans</name>
    <dbReference type="NCBI Taxonomy" id="80388"/>
    <lineage>
        <taxon>Eukaryota</taxon>
        <taxon>Fungi</taxon>
        <taxon>Dikarya</taxon>
        <taxon>Ascomycota</taxon>
        <taxon>Pezizomycotina</taxon>
        <taxon>Sordariomycetes</taxon>
        <taxon>Hypocreomycetidae</taxon>
        <taxon>Hypocreales</taxon>
        <taxon>Stachybotryaceae</taxon>
        <taxon>Stachybotrys</taxon>
    </lineage>
</organism>
<reference evidence="2" key="1">
    <citation type="journal article" date="2021" name="Nat. Commun.">
        <title>Genetic determinants of endophytism in the Arabidopsis root mycobiome.</title>
        <authorList>
            <person name="Mesny F."/>
            <person name="Miyauchi S."/>
            <person name="Thiergart T."/>
            <person name="Pickel B."/>
            <person name="Atanasova L."/>
            <person name="Karlsson M."/>
            <person name="Huettel B."/>
            <person name="Barry K.W."/>
            <person name="Haridas S."/>
            <person name="Chen C."/>
            <person name="Bauer D."/>
            <person name="Andreopoulos W."/>
            <person name="Pangilinan J."/>
            <person name="LaButti K."/>
            <person name="Riley R."/>
            <person name="Lipzen A."/>
            <person name="Clum A."/>
            <person name="Drula E."/>
            <person name="Henrissat B."/>
            <person name="Kohler A."/>
            <person name="Grigoriev I.V."/>
            <person name="Martin F.M."/>
            <person name="Hacquard S."/>
        </authorList>
    </citation>
    <scope>NUCLEOTIDE SEQUENCE</scope>
    <source>
        <strain evidence="2">MPI-CAGE-CH-0235</strain>
    </source>
</reference>
<accession>A0A8K0WJG1</accession>
<name>A0A8K0WJG1_9HYPO</name>
<dbReference type="OrthoDB" id="37659at2759"/>
<feature type="region of interest" description="Disordered" evidence="1">
    <location>
        <begin position="33"/>
        <end position="103"/>
    </location>
</feature>
<feature type="compositionally biased region" description="Low complexity" evidence="1">
    <location>
        <begin position="36"/>
        <end position="58"/>
    </location>
</feature>
<evidence type="ECO:0000256" key="1">
    <source>
        <dbReference type="SAM" id="MobiDB-lite"/>
    </source>
</evidence>
<dbReference type="AlphaFoldDB" id="A0A8K0WJG1"/>
<evidence type="ECO:0000313" key="2">
    <source>
        <dbReference type="EMBL" id="KAH7304234.1"/>
    </source>
</evidence>
<feature type="compositionally biased region" description="Low complexity" evidence="1">
    <location>
        <begin position="74"/>
        <end position="84"/>
    </location>
</feature>
<dbReference type="Proteomes" id="UP000813444">
    <property type="component" value="Unassembled WGS sequence"/>
</dbReference>
<gene>
    <name evidence="2" type="ORF">B0I35DRAFT_414525</name>
</gene>
<comment type="caution">
    <text evidence="2">The sequence shown here is derived from an EMBL/GenBank/DDBJ whole genome shotgun (WGS) entry which is preliminary data.</text>
</comment>
<protein>
    <submittedName>
        <fullName evidence="2">Uncharacterized protein</fullName>
    </submittedName>
</protein>
<evidence type="ECO:0000313" key="3">
    <source>
        <dbReference type="Proteomes" id="UP000813444"/>
    </source>
</evidence>
<proteinExistence type="predicted"/>
<dbReference type="EMBL" id="JAGPNK010000024">
    <property type="protein sequence ID" value="KAH7304234.1"/>
    <property type="molecule type" value="Genomic_DNA"/>
</dbReference>
<keyword evidence="3" id="KW-1185">Reference proteome</keyword>